<feature type="active site" evidence="4">
    <location>
        <position position="251"/>
    </location>
</feature>
<accession>A0ABU9KF95</accession>
<comment type="caution">
    <text evidence="7">The sequence shown here is derived from an EMBL/GenBank/DDBJ whole genome shotgun (WGS) entry which is preliminary data.</text>
</comment>
<name>A0ABU9KF95_9BACI</name>
<dbReference type="EMBL" id="JBBYAF010000053">
    <property type="protein sequence ID" value="MEL3974421.1"/>
    <property type="molecule type" value="Genomic_DNA"/>
</dbReference>
<keyword evidence="8" id="KW-1185">Reference proteome</keyword>
<dbReference type="Gene3D" id="3.40.605.10">
    <property type="entry name" value="Aldehyde Dehydrogenase, Chain A, domain 1"/>
    <property type="match status" value="1"/>
</dbReference>
<evidence type="ECO:0000256" key="5">
    <source>
        <dbReference type="RuleBase" id="RU003345"/>
    </source>
</evidence>
<dbReference type="SUPFAM" id="SSF53720">
    <property type="entry name" value="ALDH-like"/>
    <property type="match status" value="1"/>
</dbReference>
<keyword evidence="2 5" id="KW-0560">Oxidoreductase</keyword>
<gene>
    <name evidence="7" type="ORF">AAEO50_19200</name>
</gene>
<evidence type="ECO:0000259" key="6">
    <source>
        <dbReference type="Pfam" id="PF00171"/>
    </source>
</evidence>
<dbReference type="InterPro" id="IPR016162">
    <property type="entry name" value="Ald_DH_N"/>
</dbReference>
<organism evidence="7 8">
    <name type="scientific">Rossellomorea oryzaecorticis</name>
    <dbReference type="NCBI Taxonomy" id="1396505"/>
    <lineage>
        <taxon>Bacteria</taxon>
        <taxon>Bacillati</taxon>
        <taxon>Bacillota</taxon>
        <taxon>Bacilli</taxon>
        <taxon>Bacillales</taxon>
        <taxon>Bacillaceae</taxon>
        <taxon>Rossellomorea</taxon>
    </lineage>
</organism>
<evidence type="ECO:0000313" key="7">
    <source>
        <dbReference type="EMBL" id="MEL3974421.1"/>
    </source>
</evidence>
<evidence type="ECO:0000256" key="4">
    <source>
        <dbReference type="PROSITE-ProRule" id="PRU10007"/>
    </source>
</evidence>
<evidence type="ECO:0000256" key="3">
    <source>
        <dbReference type="ARBA" id="ARBA00023027"/>
    </source>
</evidence>
<sequence>MNTDFTKLFINGEWVKGSSDRTITNRNPYDQSDLVTIQAASKDDLDHAYQSAQKAQQEWANELPQVKRDVMEKAVRIVEENQEMIIDWLIKESGSTYMKAAGEVKVSILSMKEAATYPYRMEGKILPSQVPGKENRVYREPLGVVGIISPWNFPFHLAVRSIATALATGNGVVVKPATHTPVTGGLLFASIFEEAGLPKGLLNVVAGRGSEIGDDIVTHPIPRLISFTGSTEVGRRIGELAGKNLKKTALELGGNNVFIVLDDADIDQAVESALFGKFYHQGQICMSINRIMVHKDIHDKFVDAFVSRVKELNTGNPAEKTTHIGPLIDEDQAERILKDIEDSKEQGAEVILGGDANGNQLSPTVMTGVTNGMPIAKNEIFGPVAAIIAFEDDDEAVRLANEHPYGLSGAVHSSSIERGTAIAHRVQTGMIHVNDEPVNDEPHMPFGGEKDSGLGRFNGEWALEEFTTVKWIGVQHKRRDYGPFIEKK</sequence>
<dbReference type="CDD" id="cd07151">
    <property type="entry name" value="ALDH_HBenzADH"/>
    <property type="match status" value="1"/>
</dbReference>
<evidence type="ECO:0000313" key="8">
    <source>
        <dbReference type="Proteomes" id="UP001389717"/>
    </source>
</evidence>
<dbReference type="PANTHER" id="PTHR42986">
    <property type="entry name" value="BENZALDEHYDE DEHYDROGENASE YFMT"/>
    <property type="match status" value="1"/>
</dbReference>
<dbReference type="PANTHER" id="PTHR42986:SF1">
    <property type="entry name" value="BENZALDEHYDE DEHYDROGENASE YFMT"/>
    <property type="match status" value="1"/>
</dbReference>
<comment type="similarity">
    <text evidence="1 5">Belongs to the aldehyde dehydrogenase family.</text>
</comment>
<proteinExistence type="inferred from homology"/>
<reference evidence="7 8" key="1">
    <citation type="submission" date="2024-04" db="EMBL/GenBank/DDBJ databases">
        <title>Bacillus oryzaecorticis sp. nov., a moderately halophilic bacterium isolated from rice husks.</title>
        <authorList>
            <person name="Zhu H.-S."/>
        </authorList>
    </citation>
    <scope>NUCLEOTIDE SEQUENCE [LARGE SCALE GENOMIC DNA]</scope>
    <source>
        <strain evidence="7 8">ZC255</strain>
    </source>
</reference>
<dbReference type="RefSeq" id="WP_341985961.1">
    <property type="nucleotide sequence ID" value="NZ_JBBYAF010000053.1"/>
</dbReference>
<evidence type="ECO:0000256" key="2">
    <source>
        <dbReference type="ARBA" id="ARBA00023002"/>
    </source>
</evidence>
<feature type="domain" description="Aldehyde dehydrogenase" evidence="6">
    <location>
        <begin position="14"/>
        <end position="472"/>
    </location>
</feature>
<dbReference type="InterPro" id="IPR016161">
    <property type="entry name" value="Ald_DH/histidinol_DH"/>
</dbReference>
<keyword evidence="3" id="KW-0520">NAD</keyword>
<dbReference type="PROSITE" id="PS00687">
    <property type="entry name" value="ALDEHYDE_DEHYDR_GLU"/>
    <property type="match status" value="1"/>
</dbReference>
<dbReference type="InterPro" id="IPR015590">
    <property type="entry name" value="Aldehyde_DH_dom"/>
</dbReference>
<dbReference type="Proteomes" id="UP001389717">
    <property type="component" value="Unassembled WGS sequence"/>
</dbReference>
<protein>
    <submittedName>
        <fullName evidence="7">Aldehyde dehydrogenase family protein</fullName>
    </submittedName>
</protein>
<dbReference type="Gene3D" id="3.40.309.10">
    <property type="entry name" value="Aldehyde Dehydrogenase, Chain A, domain 2"/>
    <property type="match status" value="1"/>
</dbReference>
<evidence type="ECO:0000256" key="1">
    <source>
        <dbReference type="ARBA" id="ARBA00009986"/>
    </source>
</evidence>
<dbReference type="InterPro" id="IPR016163">
    <property type="entry name" value="Ald_DH_C"/>
</dbReference>
<dbReference type="Pfam" id="PF00171">
    <property type="entry name" value="Aldedh"/>
    <property type="match status" value="1"/>
</dbReference>
<dbReference type="InterPro" id="IPR029510">
    <property type="entry name" value="Ald_DH_CS_GLU"/>
</dbReference>